<keyword evidence="10" id="KW-0378">Hydrolase</keyword>
<dbReference type="InterPro" id="IPR004487">
    <property type="entry name" value="Clp_protease_ATP-bd_su_ClpX"/>
</dbReference>
<dbReference type="GO" id="GO:0140662">
    <property type="term" value="F:ATP-dependent protein folding chaperone"/>
    <property type="evidence" value="ECO:0007669"/>
    <property type="project" value="InterPro"/>
</dbReference>
<keyword evidence="14" id="KW-1185">Reference proteome</keyword>
<dbReference type="Proteomes" id="UP000225108">
    <property type="component" value="Unassembled WGS sequence"/>
</dbReference>
<sequence>MARIGDGGDLLKCSFCGKSQKQVKKLIAGPGVYICDECIDLCNEIIEEELAETSDVKLDELPKPMEIRDFLENYVIGQDTAKRTLAVAVYNHYKRIQAGDRKDSRGMEPVELAKSNILMLGPTGCGKTYLAQTLAKMLNVPFAIADATALTEAGYVGEDVENILLKLIQAADYDVKRAETGIIYIDEVDKIARKSENPSITRDVSGEGVQQALLKILEGTQASVPPQGGRKHPHQEFIQIDTTNVLFIVAGAFAGLDKIVSDRIGKRGIGFGTEVAKNDDDSADHFAEVMPEDLIKFGLIPEFIGRLPVIASVTNLDKESLVSILSQPKNALVKQYARLFDMDGVELEFTEDALEAIADQAIHRGTGARGLRAIMEEVLLPVMYDIPSRDDVAKVVVTGETVRDNVLPTIVPRKPRRDERRDKSA</sequence>
<dbReference type="SMART" id="SM00382">
    <property type="entry name" value="AAA"/>
    <property type="match status" value="1"/>
</dbReference>
<keyword evidence="10" id="KW-0645">Protease</keyword>
<feature type="binding site" evidence="6 7">
    <location>
        <position position="16"/>
    </location>
    <ligand>
        <name>Zn(2+)</name>
        <dbReference type="ChEBI" id="CHEBI:29105"/>
    </ligand>
</feature>
<dbReference type="SMART" id="SM00994">
    <property type="entry name" value="zf-C4_ClpX"/>
    <property type="match status" value="1"/>
</dbReference>
<dbReference type="InterPro" id="IPR019489">
    <property type="entry name" value="Clp_ATPase_C"/>
</dbReference>
<dbReference type="Proteomes" id="UP001185792">
    <property type="component" value="Unassembled WGS sequence"/>
</dbReference>
<feature type="binding site" evidence="6">
    <location>
        <begin position="122"/>
        <end position="129"/>
    </location>
    <ligand>
        <name>ATP</name>
        <dbReference type="ChEBI" id="CHEBI:30616"/>
    </ligand>
</feature>
<dbReference type="CDD" id="cd19497">
    <property type="entry name" value="RecA-like_ClpX"/>
    <property type="match status" value="1"/>
</dbReference>
<dbReference type="Proteomes" id="UP000274762">
    <property type="component" value="Unassembled WGS sequence"/>
</dbReference>
<comment type="caution">
    <text evidence="10">The sequence shown here is derived from an EMBL/GenBank/DDBJ whole genome shotgun (WGS) entry which is preliminary data.</text>
</comment>
<dbReference type="PANTHER" id="PTHR48102:SF7">
    <property type="entry name" value="ATP-DEPENDENT CLP PROTEASE ATP-BINDING SUBUNIT CLPX-LIKE, MITOCHONDRIAL"/>
    <property type="match status" value="1"/>
</dbReference>
<dbReference type="Pfam" id="PF07724">
    <property type="entry name" value="AAA_2"/>
    <property type="match status" value="1"/>
</dbReference>
<dbReference type="FunFam" id="1.10.8.60:FF:000002">
    <property type="entry name" value="ATP-dependent Clp protease ATP-binding subunit ClpX"/>
    <property type="match status" value="1"/>
</dbReference>
<dbReference type="Gene3D" id="1.10.8.60">
    <property type="match status" value="1"/>
</dbReference>
<evidence type="ECO:0000259" key="8">
    <source>
        <dbReference type="PROSITE" id="PS51902"/>
    </source>
</evidence>
<dbReference type="Gene3D" id="6.20.220.10">
    <property type="entry name" value="ClpX chaperone, C4-type zinc finger domain"/>
    <property type="match status" value="1"/>
</dbReference>
<dbReference type="Pfam" id="PF10431">
    <property type="entry name" value="ClpB_D2-small"/>
    <property type="match status" value="1"/>
</dbReference>
<proteinExistence type="inferred from homology"/>
<evidence type="ECO:0000256" key="7">
    <source>
        <dbReference type="PROSITE-ProRule" id="PRU01250"/>
    </source>
</evidence>
<dbReference type="InterPro" id="IPR010603">
    <property type="entry name" value="Znf_CppX_C4"/>
</dbReference>
<accession>A0A495K5Y1</accession>
<keyword evidence="4 6" id="KW-0067">ATP-binding</keyword>
<dbReference type="SUPFAM" id="SSF57716">
    <property type="entry name" value="Glucocorticoid receptor-like (DNA-binding domain)"/>
    <property type="match status" value="1"/>
</dbReference>
<evidence type="ECO:0000256" key="6">
    <source>
        <dbReference type="HAMAP-Rule" id="MF_00175"/>
    </source>
</evidence>
<keyword evidence="2 6" id="KW-0547">Nucleotide-binding</keyword>
<dbReference type="EMBL" id="RBKV01000001">
    <property type="protein sequence ID" value="RKR95899.1"/>
    <property type="molecule type" value="Genomic_DNA"/>
</dbReference>
<feature type="binding site" evidence="6 7">
    <location>
        <position position="35"/>
    </location>
    <ligand>
        <name>Zn(2+)</name>
        <dbReference type="ChEBI" id="CHEBI:29105"/>
    </ligand>
</feature>
<accession>A0A2G3PFI3</accession>
<dbReference type="OrthoDB" id="9804062at2"/>
<evidence type="ECO:0000313" key="9">
    <source>
        <dbReference type="EMBL" id="MDV7135418.1"/>
    </source>
</evidence>
<dbReference type="GO" id="GO:0051603">
    <property type="term" value="P:proteolysis involved in protein catabolic process"/>
    <property type="evidence" value="ECO:0007669"/>
    <property type="project" value="TreeGrafter"/>
</dbReference>
<dbReference type="RefSeq" id="WP_030163729.1">
    <property type="nucleotide sequence ID" value="NZ_CBCRXS010000002.1"/>
</dbReference>
<dbReference type="GO" id="GO:0051082">
    <property type="term" value="F:unfolded protein binding"/>
    <property type="evidence" value="ECO:0007669"/>
    <property type="project" value="UniProtKB-UniRule"/>
</dbReference>
<evidence type="ECO:0000313" key="14">
    <source>
        <dbReference type="Proteomes" id="UP001185792"/>
    </source>
</evidence>
<dbReference type="GO" id="GO:0008270">
    <property type="term" value="F:zinc ion binding"/>
    <property type="evidence" value="ECO:0007669"/>
    <property type="project" value="UniProtKB-UniRule"/>
</dbReference>
<dbReference type="Gene3D" id="3.40.50.300">
    <property type="entry name" value="P-loop containing nucleotide triphosphate hydrolases"/>
    <property type="match status" value="1"/>
</dbReference>
<dbReference type="PANTHER" id="PTHR48102">
    <property type="entry name" value="ATP-DEPENDENT CLP PROTEASE ATP-BINDING SUBUNIT CLPX-LIKE, MITOCHONDRIAL-RELATED"/>
    <property type="match status" value="1"/>
</dbReference>
<organism evidence="10 12">
    <name type="scientific">Williamsia marianensis</name>
    <dbReference type="NCBI Taxonomy" id="85044"/>
    <lineage>
        <taxon>Bacteria</taxon>
        <taxon>Bacillati</taxon>
        <taxon>Actinomycetota</taxon>
        <taxon>Actinomycetes</taxon>
        <taxon>Mycobacteriales</taxon>
        <taxon>Nocardiaceae</taxon>
        <taxon>Williamsia</taxon>
    </lineage>
</organism>
<dbReference type="EMBL" id="PEBD01000012">
    <property type="protein sequence ID" value="PHV64574.1"/>
    <property type="molecule type" value="Genomic_DNA"/>
</dbReference>
<dbReference type="HAMAP" id="MF_00175">
    <property type="entry name" value="ClpX"/>
    <property type="match status" value="1"/>
</dbReference>
<dbReference type="Pfam" id="PF06689">
    <property type="entry name" value="zf-C4_ClpX"/>
    <property type="match status" value="1"/>
</dbReference>
<evidence type="ECO:0000256" key="2">
    <source>
        <dbReference type="ARBA" id="ARBA00022741"/>
    </source>
</evidence>
<dbReference type="GO" id="GO:0046983">
    <property type="term" value="F:protein dimerization activity"/>
    <property type="evidence" value="ECO:0007669"/>
    <property type="project" value="UniProtKB-UniRule"/>
</dbReference>
<dbReference type="GO" id="GO:0005524">
    <property type="term" value="F:ATP binding"/>
    <property type="evidence" value="ECO:0007669"/>
    <property type="project" value="UniProtKB-UniRule"/>
</dbReference>
<evidence type="ECO:0000313" key="12">
    <source>
        <dbReference type="Proteomes" id="UP000225108"/>
    </source>
</evidence>
<evidence type="ECO:0000256" key="5">
    <source>
        <dbReference type="ARBA" id="ARBA00023186"/>
    </source>
</evidence>
<dbReference type="GO" id="GO:0009376">
    <property type="term" value="C:HslUV protease complex"/>
    <property type="evidence" value="ECO:0007669"/>
    <property type="project" value="TreeGrafter"/>
</dbReference>
<dbReference type="InterPro" id="IPR059188">
    <property type="entry name" value="Znf_CLPX-like"/>
</dbReference>
<keyword evidence="1 6" id="KW-0479">Metal-binding</keyword>
<keyword evidence="5 6" id="KW-0143">Chaperone</keyword>
<dbReference type="InterPro" id="IPR003593">
    <property type="entry name" value="AAA+_ATPase"/>
</dbReference>
<dbReference type="InterPro" id="IPR050052">
    <property type="entry name" value="ATP-dep_Clp_protease_ClpX"/>
</dbReference>
<evidence type="ECO:0000313" key="10">
    <source>
        <dbReference type="EMBL" id="PHV64574.1"/>
    </source>
</evidence>
<reference evidence="9 14" key="3">
    <citation type="submission" date="2023-10" db="EMBL/GenBank/DDBJ databases">
        <title>Development of a sustainable strategy for remediation of hydrocarbon-contaminated territories based on the waste exchange concept.</title>
        <authorList>
            <person name="Krivoruchko A."/>
        </authorList>
    </citation>
    <scope>NUCLEOTIDE SEQUENCE [LARGE SCALE GENOMIC DNA]</scope>
    <source>
        <strain evidence="9 14">IEGM 1236</strain>
    </source>
</reference>
<dbReference type="PROSITE" id="PS51902">
    <property type="entry name" value="CLPX_ZB"/>
    <property type="match status" value="1"/>
</dbReference>
<evidence type="ECO:0000256" key="1">
    <source>
        <dbReference type="ARBA" id="ARBA00022723"/>
    </source>
</evidence>
<dbReference type="NCBIfam" id="NF003745">
    <property type="entry name" value="PRK05342.1"/>
    <property type="match status" value="1"/>
</dbReference>
<comment type="subunit">
    <text evidence="6">Component of the ClpX-ClpP complex. Forms a hexameric ring that, in the presence of ATP, binds to fourteen ClpP subunits assembled into a disk-like structure with a central cavity, resembling the structure of eukaryotic proteasomes.</text>
</comment>
<dbReference type="GO" id="GO:0051301">
    <property type="term" value="P:cell division"/>
    <property type="evidence" value="ECO:0007669"/>
    <property type="project" value="TreeGrafter"/>
</dbReference>
<feature type="domain" description="ClpX-type ZB" evidence="8">
    <location>
        <begin position="1"/>
        <end position="54"/>
    </location>
</feature>
<evidence type="ECO:0000313" key="13">
    <source>
        <dbReference type="Proteomes" id="UP000274762"/>
    </source>
</evidence>
<feature type="binding site" evidence="6 7">
    <location>
        <position position="38"/>
    </location>
    <ligand>
        <name>Zn(2+)</name>
        <dbReference type="ChEBI" id="CHEBI:29105"/>
    </ligand>
</feature>
<dbReference type="InterPro" id="IPR038366">
    <property type="entry name" value="Znf_CppX_C4_sf"/>
</dbReference>
<dbReference type="InterPro" id="IPR046425">
    <property type="entry name" value="ClpX_bact"/>
</dbReference>
<dbReference type="FunFam" id="3.40.50.300:FF:000005">
    <property type="entry name" value="ATP-dependent Clp protease ATP-binding subunit ClpX"/>
    <property type="match status" value="1"/>
</dbReference>
<protein>
    <recommendedName>
        <fullName evidence="6">ATP-dependent Clp protease ATP-binding subunit ClpX</fullName>
    </recommendedName>
</protein>
<dbReference type="InterPro" id="IPR003959">
    <property type="entry name" value="ATPase_AAA_core"/>
</dbReference>
<comment type="function">
    <text evidence="6">ATP-dependent specificity component of the Clp protease. It directs the protease to specific substrates. Can perform chaperone functions in the absence of ClpP.</text>
</comment>
<dbReference type="EMBL" id="JAWLUM010000003">
    <property type="protein sequence ID" value="MDV7135418.1"/>
    <property type="molecule type" value="Genomic_DNA"/>
</dbReference>
<evidence type="ECO:0000313" key="11">
    <source>
        <dbReference type="EMBL" id="RKR95899.1"/>
    </source>
</evidence>
<evidence type="ECO:0000256" key="3">
    <source>
        <dbReference type="ARBA" id="ARBA00022833"/>
    </source>
</evidence>
<comment type="similarity">
    <text evidence="6 7">Belongs to the ClpX chaperone family.</text>
</comment>
<dbReference type="SUPFAM" id="SSF52540">
    <property type="entry name" value="P-loop containing nucleoside triphosphate hydrolases"/>
    <property type="match status" value="1"/>
</dbReference>
<dbReference type="InterPro" id="IPR027417">
    <property type="entry name" value="P-loop_NTPase"/>
</dbReference>
<evidence type="ECO:0000256" key="4">
    <source>
        <dbReference type="ARBA" id="ARBA00022840"/>
    </source>
</evidence>
<reference evidence="10 12" key="1">
    <citation type="submission" date="2017-10" db="EMBL/GenBank/DDBJ databases">
        <title>The draft genome sequence of Williamsia sp. BULT 1.1 isolated from the semi-arid grassland soils from South Africa.</title>
        <authorList>
            <person name="Kabwe M.H."/>
            <person name="Govender N."/>
            <person name="Mutseka Lunga P."/>
            <person name="Vikram S."/>
            <person name="Makhalanyane T.P."/>
        </authorList>
    </citation>
    <scope>NUCLEOTIDE SEQUENCE [LARGE SCALE GENOMIC DNA]</scope>
    <source>
        <strain evidence="10 12">BULT 1.1</strain>
    </source>
</reference>
<feature type="binding site" evidence="6 7">
    <location>
        <position position="13"/>
    </location>
    <ligand>
        <name>Zn(2+)</name>
        <dbReference type="ChEBI" id="CHEBI:29105"/>
    </ligand>
</feature>
<dbReference type="AlphaFoldDB" id="A0A2G3PFI3"/>
<dbReference type="SMART" id="SM01086">
    <property type="entry name" value="ClpB_D2-small"/>
    <property type="match status" value="1"/>
</dbReference>
<dbReference type="GO" id="GO:0016887">
    <property type="term" value="F:ATP hydrolysis activity"/>
    <property type="evidence" value="ECO:0007669"/>
    <property type="project" value="InterPro"/>
</dbReference>
<gene>
    <name evidence="6 9" type="primary">clpX</name>
    <name evidence="10" type="ORF">CSW57_22480</name>
    <name evidence="11" type="ORF">DFJ75_2726</name>
    <name evidence="9" type="ORF">R4198_17095</name>
</gene>
<name>A0A2G3PFI3_WILMA</name>
<keyword evidence="3 6" id="KW-0862">Zinc</keyword>
<dbReference type="GO" id="GO:0008233">
    <property type="term" value="F:peptidase activity"/>
    <property type="evidence" value="ECO:0007669"/>
    <property type="project" value="UniProtKB-KW"/>
</dbReference>
<reference evidence="11 13" key="2">
    <citation type="submission" date="2018-10" db="EMBL/GenBank/DDBJ databases">
        <title>Sequencing the genomes of 1000 actinobacteria strains.</title>
        <authorList>
            <person name="Klenk H.-P."/>
        </authorList>
    </citation>
    <scope>NUCLEOTIDE SEQUENCE [LARGE SCALE GENOMIC DNA]</scope>
    <source>
        <strain evidence="11 13">DSM 44343</strain>
    </source>
</reference>
<dbReference type="NCBIfam" id="TIGR00382">
    <property type="entry name" value="clpX"/>
    <property type="match status" value="1"/>
</dbReference>